<dbReference type="Proteomes" id="UP001208186">
    <property type="component" value="Unassembled WGS sequence"/>
</dbReference>
<comment type="caution">
    <text evidence="3">The sequence shown here is derived from an EMBL/GenBank/DDBJ whole genome shotgun (WGS) entry which is preliminary data.</text>
</comment>
<dbReference type="RefSeq" id="WP_315908612.1">
    <property type="nucleotide sequence ID" value="NZ_JAOPKC010000005.1"/>
</dbReference>
<evidence type="ECO:0000313" key="3">
    <source>
        <dbReference type="EMBL" id="MCU4727011.1"/>
    </source>
</evidence>
<accession>A0AAE3IAK9</accession>
<keyword evidence="4" id="KW-1185">Reference proteome</keyword>
<evidence type="ECO:0000313" key="2">
    <source>
        <dbReference type="EMBL" id="MCU4717847.1"/>
    </source>
</evidence>
<dbReference type="Proteomes" id="UP001209746">
    <property type="component" value="Unassembled WGS sequence"/>
</dbReference>
<feature type="region of interest" description="Disordered" evidence="1">
    <location>
        <begin position="1"/>
        <end position="60"/>
    </location>
</feature>
<dbReference type="EMBL" id="JAOPKD010000006">
    <property type="protein sequence ID" value="MCU4727011.1"/>
    <property type="molecule type" value="Genomic_DNA"/>
</dbReference>
<sequence length="60" mass="6396">MEGRTLERGDPVSDPLVRGLQPLRGQYGEQASRKLPRNGPTQHLGDAVGSGDVGVDRLGE</sequence>
<proteinExistence type="predicted"/>
<evidence type="ECO:0000256" key="1">
    <source>
        <dbReference type="SAM" id="MobiDB-lite"/>
    </source>
</evidence>
<organism evidence="3 5">
    <name type="scientific">Halapricum hydrolyticum</name>
    <dbReference type="NCBI Taxonomy" id="2979991"/>
    <lineage>
        <taxon>Archaea</taxon>
        <taxon>Methanobacteriati</taxon>
        <taxon>Methanobacteriota</taxon>
        <taxon>Stenosarchaea group</taxon>
        <taxon>Halobacteria</taxon>
        <taxon>Halobacteriales</taxon>
        <taxon>Haloarculaceae</taxon>
        <taxon>Halapricum</taxon>
    </lineage>
</organism>
<reference evidence="3" key="1">
    <citation type="submission" date="2023-02" db="EMBL/GenBank/DDBJ databases">
        <title>Enrichment on poylsaccharides allowed isolation of novel metabolic and taxonomic groups of Haloarchaea.</title>
        <authorList>
            <person name="Sorokin D.Y."/>
            <person name="Elcheninov A.G."/>
            <person name="Khizhniak T.V."/>
            <person name="Kolganova T.V."/>
            <person name="Kublanov I.V."/>
        </authorList>
    </citation>
    <scope>NUCLEOTIDE SEQUENCE</scope>
    <source>
        <strain evidence="2 4">HArc-curdl5-1</strain>
        <strain evidence="3">HArc-curdl7</strain>
    </source>
</reference>
<evidence type="ECO:0000313" key="5">
    <source>
        <dbReference type="Proteomes" id="UP001209746"/>
    </source>
</evidence>
<gene>
    <name evidence="3" type="ORF">OB914_08515</name>
    <name evidence="2" type="ORF">OB916_07180</name>
</gene>
<dbReference type="AlphaFoldDB" id="A0AAE3IAK9"/>
<name>A0AAE3IAK9_9EURY</name>
<dbReference type="EMBL" id="JAOPKC010000005">
    <property type="protein sequence ID" value="MCU4717847.1"/>
    <property type="molecule type" value="Genomic_DNA"/>
</dbReference>
<feature type="compositionally biased region" description="Basic and acidic residues" evidence="1">
    <location>
        <begin position="1"/>
        <end position="11"/>
    </location>
</feature>
<protein>
    <submittedName>
        <fullName evidence="3">Uncharacterized protein</fullName>
    </submittedName>
</protein>
<evidence type="ECO:0000313" key="4">
    <source>
        <dbReference type="Proteomes" id="UP001208186"/>
    </source>
</evidence>